<reference evidence="1" key="1">
    <citation type="submission" date="2020-11" db="EMBL/GenBank/DDBJ databases">
        <title>Adaptations for nitrogen fixation in a non-lichenized fungal sporocarp promotes dispersal by wood-feeding termites.</title>
        <authorList>
            <consortium name="DOE Joint Genome Institute"/>
            <person name="Koch R.A."/>
            <person name="Yoon G."/>
            <person name="Arayal U."/>
            <person name="Lail K."/>
            <person name="Amirebrahimi M."/>
            <person name="Labutti K."/>
            <person name="Lipzen A."/>
            <person name="Riley R."/>
            <person name="Barry K."/>
            <person name="Henrissat B."/>
            <person name="Grigoriev I.V."/>
            <person name="Herr J.R."/>
            <person name="Aime M.C."/>
        </authorList>
    </citation>
    <scope>NUCLEOTIDE SEQUENCE</scope>
    <source>
        <strain evidence="1">MCA 3950</strain>
    </source>
</reference>
<dbReference type="EMBL" id="MU250662">
    <property type="protein sequence ID" value="KAG7439048.1"/>
    <property type="molecule type" value="Genomic_DNA"/>
</dbReference>
<proteinExistence type="predicted"/>
<feature type="non-terminal residue" evidence="1">
    <location>
        <position position="366"/>
    </location>
</feature>
<dbReference type="Proteomes" id="UP000812287">
    <property type="component" value="Unassembled WGS sequence"/>
</dbReference>
<dbReference type="PANTHER" id="PTHR33099:SF11">
    <property type="entry name" value="FE2OG DIOXYGENASE DOMAIN-CONTAINING PROTEIN"/>
    <property type="match status" value="1"/>
</dbReference>
<dbReference type="PANTHER" id="PTHR33099">
    <property type="entry name" value="FE2OG DIOXYGENASE DOMAIN-CONTAINING PROTEIN"/>
    <property type="match status" value="1"/>
</dbReference>
<comment type="caution">
    <text evidence="1">The sequence shown here is derived from an EMBL/GenBank/DDBJ whole genome shotgun (WGS) entry which is preliminary data.</text>
</comment>
<accession>A0A9P7VDT1</accession>
<dbReference type="GeneID" id="66100576"/>
<dbReference type="RefSeq" id="XP_043032552.1">
    <property type="nucleotide sequence ID" value="XM_043178288.1"/>
</dbReference>
<dbReference type="AlphaFoldDB" id="A0A9P7VDT1"/>
<sequence length="366" mass="40746">MSAPEEQQHPVLGYQHFYSRIENQDIQRQYVVRDSPIDTALNNVASLPFVSFTLEAYISECDFISPGGTSLGTLGQPDIDMIRSKSRASSFSRGDEIVLDPAYRDGQEIDAEESKYSFSDTGSFDDIVYPLKIALGSTLFIGKEVDVRPYKVALYDKGGHSDWYYDSRRGDHHATVLVALNTPWKGGALHLRNGGEEMTVDMRPRTEIREGWSTPETHIHLKAAAFKADVAHKFEPIEEGVQIILQCDAIVSSQSDAPHSNVGGCSSTLDTVAFNSRLGCHRSYVPEIQVPAFRPNEAFLSKLVEEIQGAITTRTKEIGIPLRYLYQQASISKEYLKGIDAVIYSRLSEVFDVELAPVILDETSED</sequence>
<dbReference type="Gene3D" id="2.60.120.620">
    <property type="entry name" value="q2cbj1_9rhob like domain"/>
    <property type="match status" value="1"/>
</dbReference>
<organism evidence="1 2">
    <name type="scientific">Guyanagaster necrorhizus</name>
    <dbReference type="NCBI Taxonomy" id="856835"/>
    <lineage>
        <taxon>Eukaryota</taxon>
        <taxon>Fungi</taxon>
        <taxon>Dikarya</taxon>
        <taxon>Basidiomycota</taxon>
        <taxon>Agaricomycotina</taxon>
        <taxon>Agaricomycetes</taxon>
        <taxon>Agaricomycetidae</taxon>
        <taxon>Agaricales</taxon>
        <taxon>Marasmiineae</taxon>
        <taxon>Physalacriaceae</taxon>
        <taxon>Guyanagaster</taxon>
    </lineage>
</organism>
<evidence type="ECO:0000313" key="1">
    <source>
        <dbReference type="EMBL" id="KAG7439048.1"/>
    </source>
</evidence>
<gene>
    <name evidence="1" type="ORF">BT62DRAFT_1025728</name>
</gene>
<name>A0A9P7VDT1_9AGAR</name>
<keyword evidence="2" id="KW-1185">Reference proteome</keyword>
<dbReference type="OrthoDB" id="27483at2759"/>
<evidence type="ECO:0000313" key="2">
    <source>
        <dbReference type="Proteomes" id="UP000812287"/>
    </source>
</evidence>
<protein>
    <submittedName>
        <fullName evidence="1">Uncharacterized protein</fullName>
    </submittedName>
</protein>